<keyword evidence="2" id="KW-1185">Reference proteome</keyword>
<accession>A0A212RAX9</accession>
<protein>
    <recommendedName>
        <fullName evidence="3">Type II toxin-antitoxin system HicA family toxin</fullName>
    </recommendedName>
</protein>
<evidence type="ECO:0008006" key="3">
    <source>
        <dbReference type="Google" id="ProtNLM"/>
    </source>
</evidence>
<dbReference type="RefSeq" id="WP_088520304.1">
    <property type="nucleotide sequence ID" value="NZ_FYDG01000003.1"/>
</dbReference>
<gene>
    <name evidence="1" type="ORF">SAMN06265338_103185</name>
</gene>
<sequence length="87" mass="9650">MHQHSRKTLHAFFAHPIAGNIDFKDAEHALTGLGALVEPKNGGKVELSLHGQKTQLHCTHHTLTHEDVIHIRKWLESCGITAESFPA</sequence>
<organism evidence="1 2">
    <name type="scientific">Rhodoblastus acidophilus</name>
    <name type="common">Rhodopseudomonas acidophila</name>
    <dbReference type="NCBI Taxonomy" id="1074"/>
    <lineage>
        <taxon>Bacteria</taxon>
        <taxon>Pseudomonadati</taxon>
        <taxon>Pseudomonadota</taxon>
        <taxon>Alphaproteobacteria</taxon>
        <taxon>Hyphomicrobiales</taxon>
        <taxon>Rhodoblastaceae</taxon>
        <taxon>Rhodoblastus</taxon>
    </lineage>
</organism>
<dbReference type="EMBL" id="FYDG01000003">
    <property type="protein sequence ID" value="SNB69230.1"/>
    <property type="molecule type" value="Genomic_DNA"/>
</dbReference>
<dbReference type="Proteomes" id="UP000198418">
    <property type="component" value="Unassembled WGS sequence"/>
</dbReference>
<reference evidence="2" key="1">
    <citation type="submission" date="2017-06" db="EMBL/GenBank/DDBJ databases">
        <authorList>
            <person name="Varghese N."/>
            <person name="Submissions S."/>
        </authorList>
    </citation>
    <scope>NUCLEOTIDE SEQUENCE [LARGE SCALE GENOMIC DNA]</scope>
    <source>
        <strain evidence="2">DSM 137</strain>
    </source>
</reference>
<dbReference type="OrthoDB" id="73001at2"/>
<evidence type="ECO:0000313" key="2">
    <source>
        <dbReference type="Proteomes" id="UP000198418"/>
    </source>
</evidence>
<evidence type="ECO:0000313" key="1">
    <source>
        <dbReference type="EMBL" id="SNB69230.1"/>
    </source>
</evidence>
<name>A0A212RAX9_RHOAC</name>
<dbReference type="AlphaFoldDB" id="A0A212RAX9"/>
<proteinExistence type="predicted"/>